<dbReference type="PANTHER" id="PTHR30006:SF2">
    <property type="entry name" value="ABC TRANSPORTER SUBSTRATE-BINDING PROTEIN"/>
    <property type="match status" value="1"/>
</dbReference>
<dbReference type="GO" id="GO:0030975">
    <property type="term" value="F:thiamine binding"/>
    <property type="evidence" value="ECO:0007669"/>
    <property type="project" value="TreeGrafter"/>
</dbReference>
<gene>
    <name evidence="3" type="primary">futA1_2</name>
    <name evidence="3" type="ORF">BRLA_c045740</name>
</gene>
<organism evidence="3 4">
    <name type="scientific">Brevibacillus laterosporus LMG 15441</name>
    <dbReference type="NCBI Taxonomy" id="1042163"/>
    <lineage>
        <taxon>Bacteria</taxon>
        <taxon>Bacillati</taxon>
        <taxon>Bacillota</taxon>
        <taxon>Bacilli</taxon>
        <taxon>Bacillales</taxon>
        <taxon>Paenibacillaceae</taxon>
        <taxon>Brevibacillus</taxon>
    </lineage>
</organism>
<dbReference type="HOGENOM" id="CLU_026974_0_1_9"/>
<dbReference type="AlphaFoldDB" id="A0A075RCB3"/>
<evidence type="ECO:0000313" key="4">
    <source>
        <dbReference type="Proteomes" id="UP000005850"/>
    </source>
</evidence>
<dbReference type="PROSITE" id="PS51257">
    <property type="entry name" value="PROKAR_LIPOPROTEIN"/>
    <property type="match status" value="1"/>
</dbReference>
<dbReference type="GO" id="GO:0030976">
    <property type="term" value="F:thiamine pyrophosphate binding"/>
    <property type="evidence" value="ECO:0007669"/>
    <property type="project" value="TreeGrafter"/>
</dbReference>
<dbReference type="Proteomes" id="UP000005850">
    <property type="component" value="Chromosome"/>
</dbReference>
<evidence type="ECO:0000313" key="3">
    <source>
        <dbReference type="EMBL" id="AIG28838.1"/>
    </source>
</evidence>
<keyword evidence="4" id="KW-1185">Reference proteome</keyword>
<dbReference type="EMBL" id="CP007806">
    <property type="protein sequence ID" value="AIG28838.1"/>
    <property type="molecule type" value="Genomic_DNA"/>
</dbReference>
<accession>A0A075RCB3</accession>
<dbReference type="Pfam" id="PF13343">
    <property type="entry name" value="SBP_bac_6"/>
    <property type="match status" value="1"/>
</dbReference>
<dbReference type="SUPFAM" id="SSF53850">
    <property type="entry name" value="Periplasmic binding protein-like II"/>
    <property type="match status" value="1"/>
</dbReference>
<reference evidence="3 4" key="1">
    <citation type="journal article" date="2011" name="J. Bacteriol.">
        <title>Genome sequence of Brevibacillus laterosporus LMG 15441, a pathogen of invertebrates.</title>
        <authorList>
            <person name="Djukic M."/>
            <person name="Poehlein A."/>
            <person name="Thurmer A."/>
            <person name="Daniel R."/>
        </authorList>
    </citation>
    <scope>NUCLEOTIDE SEQUENCE [LARGE SCALE GENOMIC DNA]</scope>
    <source>
        <strain evidence="3 4">LMG 15441</strain>
    </source>
</reference>
<dbReference type="STRING" id="1042163.BRLA_c045740"/>
<evidence type="ECO:0000256" key="1">
    <source>
        <dbReference type="ARBA" id="ARBA00022729"/>
    </source>
</evidence>
<dbReference type="KEGG" id="blr:BRLA_c045740"/>
<dbReference type="GO" id="GO:0015888">
    <property type="term" value="P:thiamine transport"/>
    <property type="evidence" value="ECO:0007669"/>
    <property type="project" value="TreeGrafter"/>
</dbReference>
<dbReference type="CDD" id="cd13544">
    <property type="entry name" value="PBP2_Fbp_like_1"/>
    <property type="match status" value="1"/>
</dbReference>
<proteinExistence type="predicted"/>
<dbReference type="PANTHER" id="PTHR30006">
    <property type="entry name" value="THIAMINE-BINDING PERIPLASMIC PROTEIN-RELATED"/>
    <property type="match status" value="1"/>
</dbReference>
<dbReference type="GO" id="GO:0030288">
    <property type="term" value="C:outer membrane-bounded periplasmic space"/>
    <property type="evidence" value="ECO:0007669"/>
    <property type="project" value="TreeGrafter"/>
</dbReference>
<name>A0A075RCB3_BRELA</name>
<feature type="chain" id="PRO_5001709754" evidence="2">
    <location>
        <begin position="26"/>
        <end position="350"/>
    </location>
</feature>
<dbReference type="eggNOG" id="COG1840">
    <property type="taxonomic scope" value="Bacteria"/>
</dbReference>
<evidence type="ECO:0000256" key="2">
    <source>
        <dbReference type="SAM" id="SignalP"/>
    </source>
</evidence>
<dbReference type="Gene3D" id="3.40.190.10">
    <property type="entry name" value="Periplasmic binding protein-like II"/>
    <property type="match status" value="2"/>
</dbReference>
<protein>
    <submittedName>
        <fullName evidence="3">Iron uptake protein A1</fullName>
    </submittedName>
</protein>
<sequence length="350" mass="39466">MMTKRLFFFLLLSICSLLLVSCSKEVNPITYDKHGIPRLKGHHLVAYVASREEVGNALLSSFCQETGCTYEFMRLSTEDILRRVAQEKNNPQADLVIGGTVDAHITMKNEKLSEPVISKNGSHIPAETKDEDGYWYGYEIEQLSIAINADRWHKEIEPLGLSFPTKWADLLHPAYKNQIVMSNPNFSGTAYTFILSLFETLGEKQAIDYITRLHPNIAALTVNGYMPAQLVSSGEYLIGINFLGDQRKLREAGFPLISIVPEDTGLAVNALSKIKHAPNGLVADLFIDYSLSKQAAKVLERVSYGIPTVQQEKMNRLNMDVIQIHESMKWHDTIIKLWNKLRDTKQPQGE</sequence>
<feature type="signal peptide" evidence="2">
    <location>
        <begin position="1"/>
        <end position="25"/>
    </location>
</feature>
<keyword evidence="1 2" id="KW-0732">Signal</keyword>